<feature type="transmembrane region" description="Helical" evidence="1">
    <location>
        <begin position="7"/>
        <end position="25"/>
    </location>
</feature>
<organism evidence="2 3">
    <name type="scientific">Rossellomorea pakistanensis</name>
    <dbReference type="NCBI Taxonomy" id="992288"/>
    <lineage>
        <taxon>Bacteria</taxon>
        <taxon>Bacillati</taxon>
        <taxon>Bacillota</taxon>
        <taxon>Bacilli</taxon>
        <taxon>Bacillales</taxon>
        <taxon>Bacillaceae</taxon>
        <taxon>Rossellomorea</taxon>
    </lineage>
</organism>
<keyword evidence="1" id="KW-0472">Membrane</keyword>
<accession>A0ABS2NF92</accession>
<evidence type="ECO:0000313" key="3">
    <source>
        <dbReference type="Proteomes" id="UP001646157"/>
    </source>
</evidence>
<evidence type="ECO:0000313" key="2">
    <source>
        <dbReference type="EMBL" id="MBM7586532.1"/>
    </source>
</evidence>
<comment type="caution">
    <text evidence="2">The sequence shown here is derived from an EMBL/GenBank/DDBJ whole genome shotgun (WGS) entry which is preliminary data.</text>
</comment>
<name>A0ABS2NF92_9BACI</name>
<evidence type="ECO:0000256" key="1">
    <source>
        <dbReference type="SAM" id="Phobius"/>
    </source>
</evidence>
<reference evidence="2 3" key="1">
    <citation type="submission" date="2021-01" db="EMBL/GenBank/DDBJ databases">
        <title>Genomic Encyclopedia of Type Strains, Phase IV (KMG-IV): sequencing the most valuable type-strain genomes for metagenomic binning, comparative biology and taxonomic classification.</title>
        <authorList>
            <person name="Goeker M."/>
        </authorList>
    </citation>
    <scope>NUCLEOTIDE SEQUENCE [LARGE SCALE GENOMIC DNA]</scope>
    <source>
        <strain evidence="2 3">DSM 24834</strain>
    </source>
</reference>
<proteinExistence type="predicted"/>
<keyword evidence="1" id="KW-1133">Transmembrane helix</keyword>
<gene>
    <name evidence="2" type="ORF">JOC86_003084</name>
</gene>
<dbReference type="Proteomes" id="UP001646157">
    <property type="component" value="Unassembled WGS sequence"/>
</dbReference>
<protein>
    <submittedName>
        <fullName evidence="2">Uncharacterized protein</fullName>
    </submittedName>
</protein>
<dbReference type="EMBL" id="JAFBDZ010000003">
    <property type="protein sequence ID" value="MBM7586532.1"/>
    <property type="molecule type" value="Genomic_DNA"/>
</dbReference>
<keyword evidence="3" id="KW-1185">Reference proteome</keyword>
<feature type="transmembrane region" description="Helical" evidence="1">
    <location>
        <begin position="31"/>
        <end position="49"/>
    </location>
</feature>
<sequence>MGAKIRFALLLLLIIIAFFLNILGLLKLMPIYITSPLLFLSLLCFIYYMNYAKQFKGFKG</sequence>
<keyword evidence="1" id="KW-0812">Transmembrane</keyword>